<feature type="domain" description="Glycosyl hydrolase-like 10" evidence="2">
    <location>
        <begin position="4"/>
        <end position="109"/>
    </location>
</feature>
<dbReference type="SUPFAM" id="SSF51445">
    <property type="entry name" value="(Trans)glycosidases"/>
    <property type="match status" value="1"/>
</dbReference>
<keyword evidence="1" id="KW-0732">Signal</keyword>
<comment type="caution">
    <text evidence="3">The sequence shown here is derived from an EMBL/GenBank/DDBJ whole genome shotgun (WGS) entry which is preliminary data.</text>
</comment>
<dbReference type="InterPro" id="IPR003790">
    <property type="entry name" value="GHL10"/>
</dbReference>
<reference evidence="3 4" key="1">
    <citation type="submission" date="2009-12" db="EMBL/GenBank/DDBJ databases">
        <title>Genome Sequence of Prevotella buccalis ATCC 35310.</title>
        <authorList>
            <person name="Durkin A.S."/>
            <person name="Madupu R."/>
            <person name="Torralba M."/>
            <person name="Methe B."/>
            <person name="Sutton G."/>
            <person name="Strausberg R.L."/>
            <person name="Nelson K.E."/>
        </authorList>
    </citation>
    <scope>NUCLEOTIDE SEQUENCE [LARGE SCALE GENOMIC DNA]</scope>
    <source>
        <strain evidence="3 4">ATCC 35310</strain>
    </source>
</reference>
<dbReference type="InterPro" id="IPR052177">
    <property type="entry name" value="Divisome_Glycosyl_Hydrolase"/>
</dbReference>
<dbReference type="Pfam" id="PF02638">
    <property type="entry name" value="GHL10"/>
    <property type="match status" value="1"/>
</dbReference>
<dbReference type="InterPro" id="IPR017853">
    <property type="entry name" value="GH"/>
</dbReference>
<dbReference type="eggNOG" id="COG1649">
    <property type="taxonomic scope" value="Bacteria"/>
</dbReference>
<dbReference type="Proteomes" id="UP000005283">
    <property type="component" value="Unassembled WGS sequence"/>
</dbReference>
<evidence type="ECO:0000259" key="2">
    <source>
        <dbReference type="Pfam" id="PF02638"/>
    </source>
</evidence>
<evidence type="ECO:0000313" key="4">
    <source>
        <dbReference type="Proteomes" id="UP000005283"/>
    </source>
</evidence>
<evidence type="ECO:0000313" key="3">
    <source>
        <dbReference type="EMBL" id="EFA91046.1"/>
    </source>
</evidence>
<keyword evidence="4" id="KW-1185">Reference proteome</keyword>
<gene>
    <name evidence="3" type="ORF">HMPREF0650_0882</name>
</gene>
<evidence type="ECO:0000256" key="1">
    <source>
        <dbReference type="ARBA" id="ARBA00022729"/>
    </source>
</evidence>
<dbReference type="PANTHER" id="PTHR43405:SF1">
    <property type="entry name" value="GLYCOSYL HYDROLASE DIGH"/>
    <property type="match status" value="1"/>
</dbReference>
<dbReference type="RefSeq" id="WP_004350910.1">
    <property type="nucleotide sequence ID" value="NZ_ADEG01000104.1"/>
</dbReference>
<accession>D1W8R2</accession>
<name>D1W8R2_9BACT</name>
<dbReference type="EMBL" id="ADEG01000104">
    <property type="protein sequence ID" value="EFA91046.1"/>
    <property type="molecule type" value="Genomic_DNA"/>
</dbReference>
<sequence length="112" mass="13359">MQVDAWYYSPYEPWSRFLTGEQGRAPEPLWDPLAFMIKICHERFIELHAWINPYRAVADISSYVAPGHPSKQHPEWFVRYGKQQLFNPGLPEVRAYTCKVVRDLVTRYDQWD</sequence>
<dbReference type="PANTHER" id="PTHR43405">
    <property type="entry name" value="GLYCOSYL HYDROLASE DIGH"/>
    <property type="match status" value="1"/>
</dbReference>
<proteinExistence type="predicted"/>
<organism evidence="3 4">
    <name type="scientific">Hoylesella buccalis ATCC 35310</name>
    <dbReference type="NCBI Taxonomy" id="679190"/>
    <lineage>
        <taxon>Bacteria</taxon>
        <taxon>Pseudomonadati</taxon>
        <taxon>Bacteroidota</taxon>
        <taxon>Bacteroidia</taxon>
        <taxon>Bacteroidales</taxon>
        <taxon>Prevotellaceae</taxon>
        <taxon>Hoylesella</taxon>
    </lineage>
</organism>
<protein>
    <submittedName>
        <fullName evidence="3">YngK family protein</fullName>
    </submittedName>
</protein>
<dbReference type="Gene3D" id="3.20.20.80">
    <property type="entry name" value="Glycosidases"/>
    <property type="match status" value="1"/>
</dbReference>
<dbReference type="STRING" id="679190.HMPREF0650_0882"/>
<dbReference type="AlphaFoldDB" id="D1W8R2"/>